<dbReference type="EMBL" id="PEDL01000004">
    <property type="protein sequence ID" value="PHV71358.1"/>
    <property type="molecule type" value="Genomic_DNA"/>
</dbReference>
<evidence type="ECO:0000313" key="2">
    <source>
        <dbReference type="Proteomes" id="UP000224460"/>
    </source>
</evidence>
<organism evidence="1 2">
    <name type="scientific">Sporanaerobium hydrogeniformans</name>
    <dbReference type="NCBI Taxonomy" id="3072179"/>
    <lineage>
        <taxon>Bacteria</taxon>
        <taxon>Bacillati</taxon>
        <taxon>Bacillota</taxon>
        <taxon>Clostridia</taxon>
        <taxon>Lachnospirales</taxon>
        <taxon>Lachnospiraceae</taxon>
        <taxon>Sporanaerobium</taxon>
    </lineage>
</organism>
<dbReference type="Proteomes" id="UP000224460">
    <property type="component" value="Unassembled WGS sequence"/>
</dbReference>
<accession>A0AC61DE84</accession>
<reference evidence="1" key="1">
    <citation type="submission" date="2017-10" db="EMBL/GenBank/DDBJ databases">
        <title>Genome sequence of cellulolytic Lachnospiraceae bacterium XHS1971 isolated from hotspring sediment.</title>
        <authorList>
            <person name="Vasudevan G."/>
            <person name="Joshi A.J."/>
            <person name="Hivarkar S."/>
            <person name="Lanjekar V.B."/>
            <person name="Dhakephalkar P.K."/>
            <person name="Dagar S."/>
        </authorList>
    </citation>
    <scope>NUCLEOTIDE SEQUENCE</scope>
    <source>
        <strain evidence="1">XHS1971</strain>
    </source>
</reference>
<sequence>MVEFFRDFIAESKRVVWPNRPELFKMTFNVVGLSVMVALIIFVMDYAFSTVISLLQGLL</sequence>
<protein>
    <submittedName>
        <fullName evidence="1">Preprotein translocase subunit SecE</fullName>
    </submittedName>
</protein>
<keyword evidence="2" id="KW-1185">Reference proteome</keyword>
<gene>
    <name evidence="1" type="primary">secE</name>
    <name evidence="1" type="ORF">CS063_06605</name>
</gene>
<name>A0AC61DE84_9FIRM</name>
<evidence type="ECO:0000313" key="1">
    <source>
        <dbReference type="EMBL" id="PHV71358.1"/>
    </source>
</evidence>
<proteinExistence type="predicted"/>
<comment type="caution">
    <text evidence="1">The sequence shown here is derived from an EMBL/GenBank/DDBJ whole genome shotgun (WGS) entry which is preliminary data.</text>
</comment>